<feature type="transmembrane region" description="Helical" evidence="1">
    <location>
        <begin position="99"/>
        <end position="115"/>
    </location>
</feature>
<proteinExistence type="predicted"/>
<gene>
    <name evidence="2" type="ORF">LCGC14_1118260</name>
</gene>
<feature type="transmembrane region" description="Helical" evidence="1">
    <location>
        <begin position="252"/>
        <end position="281"/>
    </location>
</feature>
<evidence type="ECO:0008006" key="3">
    <source>
        <dbReference type="Google" id="ProtNLM"/>
    </source>
</evidence>
<feature type="transmembrane region" description="Helical" evidence="1">
    <location>
        <begin position="144"/>
        <end position="169"/>
    </location>
</feature>
<comment type="caution">
    <text evidence="2">The sequence shown here is derived from an EMBL/GenBank/DDBJ whole genome shotgun (WGS) entry which is preliminary data.</text>
</comment>
<keyword evidence="1" id="KW-0812">Transmembrane</keyword>
<name>A0A0F9PMW5_9ZZZZ</name>
<dbReference type="EMBL" id="LAZR01005155">
    <property type="protein sequence ID" value="KKN02381.1"/>
    <property type="molecule type" value="Genomic_DNA"/>
</dbReference>
<evidence type="ECO:0000256" key="1">
    <source>
        <dbReference type="SAM" id="Phobius"/>
    </source>
</evidence>
<feature type="transmembrane region" description="Helical" evidence="1">
    <location>
        <begin position="175"/>
        <end position="195"/>
    </location>
</feature>
<organism evidence="2">
    <name type="scientific">marine sediment metagenome</name>
    <dbReference type="NCBI Taxonomy" id="412755"/>
    <lineage>
        <taxon>unclassified sequences</taxon>
        <taxon>metagenomes</taxon>
        <taxon>ecological metagenomes</taxon>
    </lineage>
</organism>
<dbReference type="AlphaFoldDB" id="A0A0F9PMW5"/>
<feature type="transmembrane region" description="Helical" evidence="1">
    <location>
        <begin position="68"/>
        <end position="90"/>
    </location>
</feature>
<sequence length="287" mass="33249">MVIASIIFTVSKYSWAIISGDFGSYLPESDYLQYLMVAEEGITSNASAPFKYRILTPMLVMVLPFDTILGFYLINLLFIFIASIVFYFYLQTFDFSKELSLIGVILFVVSHSIFYNSFLPMVDALNYLFFALIFYLLRIKKEQFIPIVLMIGVLNHESILLLGITFVLFYRGRKIIAIIVYGMVLFEFFLIRFMVGFDLVRITTIVIPFYIELGILAIILFIGQTYLTTWIGVFYIRKDVFLRKASISYLPILLYMIIAIHLARIIFLTFPIMIPAFLYGLKENISD</sequence>
<feature type="transmembrane region" description="Helical" evidence="1">
    <location>
        <begin position="207"/>
        <end position="232"/>
    </location>
</feature>
<keyword evidence="1" id="KW-0472">Membrane</keyword>
<keyword evidence="1" id="KW-1133">Transmembrane helix</keyword>
<accession>A0A0F9PMW5</accession>
<evidence type="ECO:0000313" key="2">
    <source>
        <dbReference type="EMBL" id="KKN02381.1"/>
    </source>
</evidence>
<protein>
    <recommendedName>
        <fullName evidence="3">EpsG family protein</fullName>
    </recommendedName>
</protein>
<reference evidence="2" key="1">
    <citation type="journal article" date="2015" name="Nature">
        <title>Complex archaea that bridge the gap between prokaryotes and eukaryotes.</title>
        <authorList>
            <person name="Spang A."/>
            <person name="Saw J.H."/>
            <person name="Jorgensen S.L."/>
            <person name="Zaremba-Niedzwiedzka K."/>
            <person name="Martijn J."/>
            <person name="Lind A.E."/>
            <person name="van Eijk R."/>
            <person name="Schleper C."/>
            <person name="Guy L."/>
            <person name="Ettema T.J."/>
        </authorList>
    </citation>
    <scope>NUCLEOTIDE SEQUENCE</scope>
</reference>